<reference evidence="1 2" key="1">
    <citation type="submission" date="2023-12" db="EMBL/GenBank/DDBJ databases">
        <title>A high-quality genome assembly for Dillenia turbinata (Dilleniales).</title>
        <authorList>
            <person name="Chanderbali A."/>
        </authorList>
    </citation>
    <scope>NUCLEOTIDE SEQUENCE [LARGE SCALE GENOMIC DNA]</scope>
    <source>
        <strain evidence="1">LSX21</strain>
        <tissue evidence="1">Leaf</tissue>
    </source>
</reference>
<organism evidence="1 2">
    <name type="scientific">Dillenia turbinata</name>
    <dbReference type="NCBI Taxonomy" id="194707"/>
    <lineage>
        <taxon>Eukaryota</taxon>
        <taxon>Viridiplantae</taxon>
        <taxon>Streptophyta</taxon>
        <taxon>Embryophyta</taxon>
        <taxon>Tracheophyta</taxon>
        <taxon>Spermatophyta</taxon>
        <taxon>Magnoliopsida</taxon>
        <taxon>eudicotyledons</taxon>
        <taxon>Gunneridae</taxon>
        <taxon>Pentapetalae</taxon>
        <taxon>Dilleniales</taxon>
        <taxon>Dilleniaceae</taxon>
        <taxon>Dillenia</taxon>
    </lineage>
</organism>
<name>A0AAN8WFQ8_9MAGN</name>
<dbReference type="Proteomes" id="UP001370490">
    <property type="component" value="Unassembled WGS sequence"/>
</dbReference>
<dbReference type="EMBL" id="JBAMMX010000001">
    <property type="protein sequence ID" value="KAK6948021.1"/>
    <property type="molecule type" value="Genomic_DNA"/>
</dbReference>
<sequence length="168" mass="19217">MLDNKKLRALNKRKYDNPVMQLYTKDSSRSWQLVRVDGKSWLTTIDPSANILLLDYISSKKSEDLVDLDDHLDDVSKNWLNPELFKLLLLASDDVADTMFVDESEFCFHLERELLGSVLAMSLAKGRTIICANNYIDAYPILCRNTNPAGWETKHDTSGKGYRSPKGW</sequence>
<dbReference type="AlphaFoldDB" id="A0AAN8WFQ8"/>
<dbReference type="PANTHER" id="PTHR12941:SF10">
    <property type="entry name" value="ER MEMBRANE PROTEIN COMPLEX SUBUNIT 8_9 HOMOLOG"/>
    <property type="match status" value="1"/>
</dbReference>
<gene>
    <name evidence="1" type="ORF">RJ641_001494</name>
</gene>
<dbReference type="InterPro" id="IPR005366">
    <property type="entry name" value="EMC8/9"/>
</dbReference>
<evidence type="ECO:0000313" key="2">
    <source>
        <dbReference type="Proteomes" id="UP001370490"/>
    </source>
</evidence>
<protein>
    <submittedName>
        <fullName evidence="1">ER membrane protein complex subunit 8/9</fullName>
    </submittedName>
</protein>
<dbReference type="PANTHER" id="PTHR12941">
    <property type="entry name" value="ER MEMBRANE PROTEIN COMPLEX"/>
    <property type="match status" value="1"/>
</dbReference>
<comment type="caution">
    <text evidence="1">The sequence shown here is derived from an EMBL/GenBank/DDBJ whole genome shotgun (WGS) entry which is preliminary data.</text>
</comment>
<evidence type="ECO:0000313" key="1">
    <source>
        <dbReference type="EMBL" id="KAK6948021.1"/>
    </source>
</evidence>
<keyword evidence="2" id="KW-1185">Reference proteome</keyword>
<dbReference type="Pfam" id="PF03665">
    <property type="entry name" value="UPF0172"/>
    <property type="match status" value="1"/>
</dbReference>
<accession>A0AAN8WFQ8</accession>
<proteinExistence type="predicted"/>
<dbReference type="GO" id="GO:0072546">
    <property type="term" value="C:EMC complex"/>
    <property type="evidence" value="ECO:0007669"/>
    <property type="project" value="InterPro"/>
</dbReference>